<dbReference type="EMBL" id="CP046996">
    <property type="protein sequence ID" value="QHA00133.1"/>
    <property type="molecule type" value="Genomic_DNA"/>
</dbReference>
<dbReference type="InterPro" id="IPR036138">
    <property type="entry name" value="PBP_dimer_sf"/>
</dbReference>
<evidence type="ECO:0000313" key="4">
    <source>
        <dbReference type="Proteomes" id="UP000430508"/>
    </source>
</evidence>
<dbReference type="InterPro" id="IPR054120">
    <property type="entry name" value="PBPA_dimer"/>
</dbReference>
<evidence type="ECO:0000259" key="1">
    <source>
        <dbReference type="Pfam" id="PF00905"/>
    </source>
</evidence>
<dbReference type="InterPro" id="IPR050515">
    <property type="entry name" value="Beta-lactam/transpept"/>
</dbReference>
<dbReference type="GO" id="GO:0071555">
    <property type="term" value="P:cell wall organization"/>
    <property type="evidence" value="ECO:0007669"/>
    <property type="project" value="TreeGrafter"/>
</dbReference>
<dbReference type="GO" id="GO:0046677">
    <property type="term" value="P:response to antibiotic"/>
    <property type="evidence" value="ECO:0007669"/>
    <property type="project" value="UniProtKB-KW"/>
</dbReference>
<dbReference type="PANTHER" id="PTHR30627">
    <property type="entry name" value="PEPTIDOGLYCAN D,D-TRANSPEPTIDASE"/>
    <property type="match status" value="1"/>
</dbReference>
<feature type="domain" description="Penicillin binding protein A dimerisation" evidence="2">
    <location>
        <begin position="52"/>
        <end position="124"/>
    </location>
</feature>
<dbReference type="InterPro" id="IPR001460">
    <property type="entry name" value="PCN-bd_Tpept"/>
</dbReference>
<dbReference type="Pfam" id="PF00905">
    <property type="entry name" value="Transpeptidase"/>
    <property type="match status" value="1"/>
</dbReference>
<dbReference type="GO" id="GO:0008658">
    <property type="term" value="F:penicillin binding"/>
    <property type="evidence" value="ECO:0007669"/>
    <property type="project" value="InterPro"/>
</dbReference>
<dbReference type="SUPFAM" id="SSF56519">
    <property type="entry name" value="Penicillin binding protein dimerisation domain"/>
    <property type="match status" value="1"/>
</dbReference>
<dbReference type="AlphaFoldDB" id="A0A857DH59"/>
<dbReference type="Gene3D" id="3.90.1310.10">
    <property type="entry name" value="Penicillin-binding protein 2a (Domain 2)"/>
    <property type="match status" value="1"/>
</dbReference>
<protein>
    <submittedName>
        <fullName evidence="3">Penicillin-binding protein 2</fullName>
    </submittedName>
</protein>
<organism evidence="3 4">
    <name type="scientific">Dehalobacter restrictus</name>
    <dbReference type="NCBI Taxonomy" id="55583"/>
    <lineage>
        <taxon>Bacteria</taxon>
        <taxon>Bacillati</taxon>
        <taxon>Bacillota</taxon>
        <taxon>Clostridia</taxon>
        <taxon>Eubacteriales</taxon>
        <taxon>Desulfitobacteriaceae</taxon>
        <taxon>Dehalobacter</taxon>
    </lineage>
</organism>
<dbReference type="Pfam" id="PF21922">
    <property type="entry name" value="PBP_dimer_2"/>
    <property type="match status" value="1"/>
</dbReference>
<dbReference type="InterPro" id="IPR012338">
    <property type="entry name" value="Beta-lactam/transpept-like"/>
</dbReference>
<dbReference type="SUPFAM" id="SSF56601">
    <property type="entry name" value="beta-lactamase/transpeptidase-like"/>
    <property type="match status" value="1"/>
</dbReference>
<dbReference type="RefSeq" id="WP_019226417.1">
    <property type="nucleotide sequence ID" value="NZ_CP046996.1"/>
</dbReference>
<evidence type="ECO:0000313" key="3">
    <source>
        <dbReference type="EMBL" id="QHA00133.1"/>
    </source>
</evidence>
<gene>
    <name evidence="3" type="ORF">GQ588_05460</name>
</gene>
<dbReference type="GO" id="GO:0008800">
    <property type="term" value="F:beta-lactamase activity"/>
    <property type="evidence" value="ECO:0007669"/>
    <property type="project" value="UniProtKB-EC"/>
</dbReference>
<proteinExistence type="predicted"/>
<evidence type="ECO:0000259" key="2">
    <source>
        <dbReference type="Pfam" id="PF21922"/>
    </source>
</evidence>
<accession>A0A857DH59</accession>
<dbReference type="GO" id="GO:0005886">
    <property type="term" value="C:plasma membrane"/>
    <property type="evidence" value="ECO:0007669"/>
    <property type="project" value="TreeGrafter"/>
</dbReference>
<dbReference type="PANTHER" id="PTHR30627:SF24">
    <property type="entry name" value="PENICILLIN-BINDING PROTEIN 4B"/>
    <property type="match status" value="1"/>
</dbReference>
<feature type="domain" description="Penicillin-binding protein transpeptidase" evidence="1">
    <location>
        <begin position="153"/>
        <end position="461"/>
    </location>
</feature>
<name>A0A857DH59_9FIRM</name>
<dbReference type="Gene3D" id="3.40.710.10">
    <property type="entry name" value="DD-peptidase/beta-lactamase superfamily"/>
    <property type="match status" value="1"/>
</dbReference>
<reference evidence="3 4" key="1">
    <citation type="submission" date="2019-12" db="EMBL/GenBank/DDBJ databases">
        <title>Sequence classification of anaerobic respiratory reductive dehalogenases: First we see many, then we see few.</title>
        <authorList>
            <person name="Molenda O."/>
            <person name="Puentes Jacome L.A."/>
            <person name="Cao X."/>
            <person name="Nesbo C.L."/>
            <person name="Tang S."/>
            <person name="Morson N."/>
            <person name="Patron J."/>
            <person name="Lomheim L."/>
            <person name="Wishart D.S."/>
            <person name="Edwards E.A."/>
        </authorList>
    </citation>
    <scope>NUCLEOTIDE SEQUENCE [LARGE SCALE GENOMIC DNA]</scope>
    <source>
        <strain evidence="3 4">12DCA</strain>
    </source>
</reference>
<dbReference type="Proteomes" id="UP000430508">
    <property type="component" value="Chromosome"/>
</dbReference>
<sequence>MNNGIRKIALIMVFSFVFLSLGLVYWQVVKADEMLDNPANRRAIYLEERITRGGIFDRNGVVLAKTEQTADGKVRTYPQGEMFEPLLGYATVKYGSAGLEATEAETLLGMKNPSILRRIQNAFELQRTGNDLILTLDSRLQETAYQSLQGKTGAVVAIDPQNGDVLALVSQPSYDAGAIEQDWDEIIAEADSPLVNHAFSLFPPGSIMKVVTSAAIFQAGLDTTELYDCEGSTVINGQTIQEQNDKAHGWVNYDLALAYSCNTYFAQYGIKAGVNHFLEAVSNFGFGRDIPFDQYVPISSITRDDPLPENLSLNLFAESTFGQGQVMVSPFHMALITAGVANDGKIMVPHLIDSVLDSKQNSIYRRTPEVWLTPLSKEEAEKITSGMVLAVNKGTASPGAISGAQIAAKTGSAEPGGDGDTHAWYIAFAPAENPEIAVAVLVEHGGTGGGAAAPIAKAVIEKALELKEGEN</sequence>